<keyword evidence="1" id="KW-1133">Transmembrane helix</keyword>
<keyword evidence="1" id="KW-0812">Transmembrane</keyword>
<evidence type="ECO:0000313" key="3">
    <source>
        <dbReference type="Proteomes" id="UP000233551"/>
    </source>
</evidence>
<reference evidence="2 3" key="1">
    <citation type="submission" date="2017-11" db="EMBL/GenBank/DDBJ databases">
        <title>De-novo sequencing of pomegranate (Punica granatum L.) genome.</title>
        <authorList>
            <person name="Akparov Z."/>
            <person name="Amiraslanov A."/>
            <person name="Hajiyeva S."/>
            <person name="Abbasov M."/>
            <person name="Kaur K."/>
            <person name="Hamwieh A."/>
            <person name="Solovyev V."/>
            <person name="Salamov A."/>
            <person name="Braich B."/>
            <person name="Kosarev P."/>
            <person name="Mahmoud A."/>
            <person name="Hajiyev E."/>
            <person name="Babayeva S."/>
            <person name="Izzatullayeva V."/>
            <person name="Mammadov A."/>
            <person name="Mammadov A."/>
            <person name="Sharifova S."/>
            <person name="Ojaghi J."/>
            <person name="Eynullazada K."/>
            <person name="Bayramov B."/>
            <person name="Abdulazimova A."/>
            <person name="Shahmuradov I."/>
        </authorList>
    </citation>
    <scope>NUCLEOTIDE SEQUENCE [LARGE SCALE GENOMIC DNA]</scope>
    <source>
        <strain evidence="3">cv. AG2017</strain>
        <tissue evidence="2">Leaf</tissue>
    </source>
</reference>
<accession>A0A2I0KA50</accession>
<keyword evidence="3" id="KW-1185">Reference proteome</keyword>
<name>A0A2I0KA50_PUNGR</name>
<comment type="caution">
    <text evidence="2">The sequence shown here is derived from an EMBL/GenBank/DDBJ whole genome shotgun (WGS) entry which is preliminary data.</text>
</comment>
<protein>
    <submittedName>
        <fullName evidence="2">Uncharacterized protein</fullName>
    </submittedName>
</protein>
<keyword evidence="1" id="KW-0472">Membrane</keyword>
<feature type="transmembrane region" description="Helical" evidence="1">
    <location>
        <begin position="88"/>
        <end position="109"/>
    </location>
</feature>
<dbReference type="EMBL" id="PGOL01000751">
    <property type="protein sequence ID" value="PKI65428.1"/>
    <property type="molecule type" value="Genomic_DNA"/>
</dbReference>
<sequence length="117" mass="12678">MALRTFDITVFLCYGYRVTSSFLSHSSAPSRPCCPNKSFHFDLPSPKSFDLSNFSTSNFAPNIFTHSETFALIPVCCFTLKMGGGVTACFAAVLLLLSATSSCLASAAFKDGRHPYL</sequence>
<dbReference type="Proteomes" id="UP000233551">
    <property type="component" value="Unassembled WGS sequence"/>
</dbReference>
<organism evidence="2 3">
    <name type="scientific">Punica granatum</name>
    <name type="common">Pomegranate</name>
    <dbReference type="NCBI Taxonomy" id="22663"/>
    <lineage>
        <taxon>Eukaryota</taxon>
        <taxon>Viridiplantae</taxon>
        <taxon>Streptophyta</taxon>
        <taxon>Embryophyta</taxon>
        <taxon>Tracheophyta</taxon>
        <taxon>Spermatophyta</taxon>
        <taxon>Magnoliopsida</taxon>
        <taxon>eudicotyledons</taxon>
        <taxon>Gunneridae</taxon>
        <taxon>Pentapetalae</taxon>
        <taxon>rosids</taxon>
        <taxon>malvids</taxon>
        <taxon>Myrtales</taxon>
        <taxon>Lythraceae</taxon>
        <taxon>Punica</taxon>
    </lineage>
</organism>
<evidence type="ECO:0000256" key="1">
    <source>
        <dbReference type="SAM" id="Phobius"/>
    </source>
</evidence>
<dbReference type="AlphaFoldDB" id="A0A2I0KA50"/>
<gene>
    <name evidence="2" type="ORF">CRG98_014167</name>
</gene>
<evidence type="ECO:0000313" key="2">
    <source>
        <dbReference type="EMBL" id="PKI65428.1"/>
    </source>
</evidence>
<proteinExistence type="predicted"/>